<protein>
    <submittedName>
        <fullName evidence="2">Uncharacterized protein</fullName>
    </submittedName>
</protein>
<dbReference type="Proteomes" id="UP000044625">
    <property type="component" value="Unassembled WGS sequence"/>
</dbReference>
<gene>
    <name evidence="2" type="ORF">ERS008529_00555</name>
    <name evidence="3" type="ORF">ERS137968_01463</name>
</gene>
<dbReference type="AlphaFoldDB" id="A0A0T9NKS9"/>
<proteinExistence type="predicted"/>
<accession>A0A0T9NKS9</accession>
<evidence type="ECO:0000256" key="1">
    <source>
        <dbReference type="SAM" id="Coils"/>
    </source>
</evidence>
<dbReference type="EMBL" id="CWJL01000005">
    <property type="protein sequence ID" value="CRY65709.1"/>
    <property type="molecule type" value="Genomic_DNA"/>
</dbReference>
<sequence length="150" mass="16727">MTIIHSDMQAAYSKARQKRSELQAKLRNAAAELMREYIDSLKPDVGNAKDYVVIAEMINDHCERKPITGIELSQDKALRFLITTTIDGSPLAKFIISVSIMMRAEDGSLSITVESDPLPIIVLGDGTEDRFYEVVEKIKSTILTKIELIA</sequence>
<keyword evidence="4" id="KW-1185">Reference proteome</keyword>
<name>A0A0T9NKS9_9GAMM</name>
<keyword evidence="1" id="KW-0175">Coiled coil</keyword>
<dbReference type="Proteomes" id="UP000045840">
    <property type="component" value="Unassembled WGS sequence"/>
</dbReference>
<feature type="coiled-coil region" evidence="1">
    <location>
        <begin position="5"/>
        <end position="32"/>
    </location>
</feature>
<dbReference type="EMBL" id="CQAZ01000003">
    <property type="protein sequence ID" value="CNH17320.1"/>
    <property type="molecule type" value="Genomic_DNA"/>
</dbReference>
<evidence type="ECO:0000313" key="3">
    <source>
        <dbReference type="EMBL" id="CRY65709.1"/>
    </source>
</evidence>
<reference evidence="5" key="1">
    <citation type="submission" date="2015-03" db="EMBL/GenBank/DDBJ databases">
        <authorList>
            <consortium name="Pathogen Informatics"/>
        </authorList>
    </citation>
    <scope>NUCLEOTIDE SEQUENCE [LARGE SCALE GENOMIC DNA]</scope>
    <source>
        <strain evidence="5">A125KOH2</strain>
    </source>
</reference>
<evidence type="ECO:0000313" key="5">
    <source>
        <dbReference type="Proteomes" id="UP000045840"/>
    </source>
</evidence>
<evidence type="ECO:0000313" key="2">
    <source>
        <dbReference type="EMBL" id="CNH17320.1"/>
    </source>
</evidence>
<dbReference type="RefSeq" id="WP_049609449.1">
    <property type="nucleotide sequence ID" value="NZ_CAWMMU010000005.1"/>
</dbReference>
<reference evidence="3 4" key="2">
    <citation type="submission" date="2015-03" db="EMBL/GenBank/DDBJ databases">
        <authorList>
            <consortium name="Pathogen Informatics"/>
            <person name="Murphy D."/>
        </authorList>
    </citation>
    <scope>NUCLEOTIDE SEQUENCE [LARGE SCALE GENOMIC DNA]</scope>
    <source>
        <strain evidence="3">Type strain: CIP110230</strain>
        <strain evidence="4">type strain: CIP110230</strain>
    </source>
</reference>
<organism evidence="2 5">
    <name type="scientific">Yersinia pekkanenii</name>
    <dbReference type="NCBI Taxonomy" id="1288385"/>
    <lineage>
        <taxon>Bacteria</taxon>
        <taxon>Pseudomonadati</taxon>
        <taxon>Pseudomonadota</taxon>
        <taxon>Gammaproteobacteria</taxon>
        <taxon>Enterobacterales</taxon>
        <taxon>Yersiniaceae</taxon>
        <taxon>Yersinia</taxon>
    </lineage>
</organism>
<evidence type="ECO:0000313" key="4">
    <source>
        <dbReference type="Proteomes" id="UP000044625"/>
    </source>
</evidence>
<reference evidence="2" key="3">
    <citation type="submission" date="2015-03" db="EMBL/GenBank/DDBJ databases">
        <authorList>
            <person name="Murphy D."/>
        </authorList>
    </citation>
    <scope>NUCLEOTIDE SEQUENCE [LARGE SCALE GENOMIC DNA]</scope>
    <source>
        <strain evidence="2">A125KOH2</strain>
    </source>
</reference>